<dbReference type="Proteomes" id="UP000747110">
    <property type="component" value="Unassembled WGS sequence"/>
</dbReference>
<dbReference type="EMBL" id="BNCP01000007">
    <property type="protein sequence ID" value="GIL75215.1"/>
    <property type="molecule type" value="Genomic_DNA"/>
</dbReference>
<keyword evidence="3" id="KW-1185">Reference proteome</keyword>
<comment type="caution">
    <text evidence="2">The sequence shown here is derived from an EMBL/GenBank/DDBJ whole genome shotgun (WGS) entry which is preliminary data.</text>
</comment>
<proteinExistence type="predicted"/>
<evidence type="ECO:0000313" key="3">
    <source>
        <dbReference type="Proteomes" id="UP000747110"/>
    </source>
</evidence>
<accession>A0A8J4C5Q4</accession>
<gene>
    <name evidence="2" type="ORF">Vretifemale_5050</name>
</gene>
<evidence type="ECO:0000313" key="2">
    <source>
        <dbReference type="EMBL" id="GIL75215.1"/>
    </source>
</evidence>
<feature type="region of interest" description="Disordered" evidence="1">
    <location>
        <begin position="64"/>
        <end position="90"/>
    </location>
</feature>
<name>A0A8J4C5Q4_9CHLO</name>
<sequence>ITKAGHRRQFYCCCRPWPGTRAVAILGLRPALPIAKLLKLLGEGAQSRAVQKYDDKFENLHDMRGQMATPQAKEQGEKRTKKTFREPGRSVALADATEIGNIST</sequence>
<organism evidence="2 3">
    <name type="scientific">Volvox reticuliferus</name>
    <dbReference type="NCBI Taxonomy" id="1737510"/>
    <lineage>
        <taxon>Eukaryota</taxon>
        <taxon>Viridiplantae</taxon>
        <taxon>Chlorophyta</taxon>
        <taxon>core chlorophytes</taxon>
        <taxon>Chlorophyceae</taxon>
        <taxon>CS clade</taxon>
        <taxon>Chlamydomonadales</taxon>
        <taxon>Volvocaceae</taxon>
        <taxon>Volvox</taxon>
    </lineage>
</organism>
<evidence type="ECO:0000256" key="1">
    <source>
        <dbReference type="SAM" id="MobiDB-lite"/>
    </source>
</evidence>
<reference evidence="2" key="1">
    <citation type="journal article" date="2021" name="Proc. Natl. Acad. Sci. U.S.A.">
        <title>Three genomes in the algal genus Volvox reveal the fate of a haploid sex-determining region after a transition to homothallism.</title>
        <authorList>
            <person name="Yamamoto K."/>
            <person name="Hamaji T."/>
            <person name="Kawai-Toyooka H."/>
            <person name="Matsuzaki R."/>
            <person name="Takahashi F."/>
            <person name="Nishimura Y."/>
            <person name="Kawachi M."/>
            <person name="Noguchi H."/>
            <person name="Minakuchi Y."/>
            <person name="Umen J.G."/>
            <person name="Toyoda A."/>
            <person name="Nozaki H."/>
        </authorList>
    </citation>
    <scope>NUCLEOTIDE SEQUENCE</scope>
    <source>
        <strain evidence="2">NIES-3786</strain>
    </source>
</reference>
<dbReference type="AlphaFoldDB" id="A0A8J4C5Q4"/>
<feature type="non-terminal residue" evidence="2">
    <location>
        <position position="1"/>
    </location>
</feature>
<feature type="compositionally biased region" description="Basic and acidic residues" evidence="1">
    <location>
        <begin position="74"/>
        <end position="88"/>
    </location>
</feature>
<protein>
    <submittedName>
        <fullName evidence="2">Uncharacterized protein</fullName>
    </submittedName>
</protein>